<dbReference type="InterPro" id="IPR048993">
    <property type="entry name" value="SSRP1-like_PH1"/>
</dbReference>
<dbReference type="PANTHER" id="PTHR45849">
    <property type="entry name" value="FACT COMPLEX SUBUNIT SSRP1"/>
    <property type="match status" value="1"/>
</dbReference>
<dbReference type="GO" id="GO:0035101">
    <property type="term" value="C:FACT complex"/>
    <property type="evidence" value="ECO:0007669"/>
    <property type="project" value="TreeGrafter"/>
</dbReference>
<feature type="region of interest" description="Disordered" evidence="2">
    <location>
        <begin position="274"/>
        <end position="373"/>
    </location>
</feature>
<keyword evidence="6" id="KW-1185">Reference proteome</keyword>
<comment type="caution">
    <text evidence="5">The sequence shown here is derived from an EMBL/GenBank/DDBJ whole genome shotgun (WGS) entry which is preliminary data.</text>
</comment>
<dbReference type="EMBL" id="JBGBPQ010000029">
    <property type="protein sequence ID" value="KAL1496226.1"/>
    <property type="molecule type" value="Genomic_DNA"/>
</dbReference>
<feature type="compositionally biased region" description="Acidic residues" evidence="2">
    <location>
        <begin position="294"/>
        <end position="323"/>
    </location>
</feature>
<keyword evidence="1" id="KW-0175">Coiled coil</keyword>
<sequence>MEQLADVVAERDALRAQLAAVTAERDALLARVEGGERAAAQPAAGGASGAQLAELSAEVSFLSPRGKFRLVWSEAAAFLHGKTSSLQLPYHLISRLFMLPEATGKGTILALTLSSPIANGNSKLSHLLLHSKPSDPKCAAEALQLQPGPPAEVVSQAFARLVPIAVSGPSSFKPLQGVGGVACYVKATEAALYFLEEECVVREASKLHVLPYANIRVEVVPPDSRRTFDLLFQLPADGSPAAKPQRLELSMLPAAECERIGQLLLHKKVNVNGSRDGGAESSEAPAASAQVEKDSEDDEDDSDDDEEDYAPSDSSAVEEEYDSDGGIQMEGSPADDESEAESEAESGGENGVGEEGRNDTLKAEQLNAKRAKR</sequence>
<feature type="coiled-coil region" evidence="1">
    <location>
        <begin position="4"/>
        <end position="31"/>
    </location>
</feature>
<evidence type="ECO:0000256" key="1">
    <source>
        <dbReference type="SAM" id="Coils"/>
    </source>
</evidence>
<dbReference type="AlphaFoldDB" id="A0AB34IC33"/>
<organism evidence="5 6">
    <name type="scientific">Prymnesium parvum</name>
    <name type="common">Toxic golden alga</name>
    <dbReference type="NCBI Taxonomy" id="97485"/>
    <lineage>
        <taxon>Eukaryota</taxon>
        <taxon>Haptista</taxon>
        <taxon>Haptophyta</taxon>
        <taxon>Prymnesiophyceae</taxon>
        <taxon>Prymnesiales</taxon>
        <taxon>Prymnesiaceae</taxon>
        <taxon>Prymnesium</taxon>
    </lineage>
</organism>
<dbReference type="GO" id="GO:0042393">
    <property type="term" value="F:histone binding"/>
    <property type="evidence" value="ECO:0007669"/>
    <property type="project" value="TreeGrafter"/>
</dbReference>
<gene>
    <name evidence="5" type="ORF">AB1Y20_016189</name>
</gene>
<dbReference type="SUPFAM" id="SSF50729">
    <property type="entry name" value="PH domain-like"/>
    <property type="match status" value="1"/>
</dbReference>
<dbReference type="Gene3D" id="2.30.29.150">
    <property type="match status" value="1"/>
</dbReference>
<dbReference type="Pfam" id="PF08512">
    <property type="entry name" value="Rttp106-like_middle"/>
    <property type="match status" value="1"/>
</dbReference>
<feature type="compositionally biased region" description="Low complexity" evidence="2">
    <location>
        <begin position="279"/>
        <end position="289"/>
    </location>
</feature>
<dbReference type="InterPro" id="IPR050454">
    <property type="entry name" value="RTT106/SSRP1_HistChap/FACT"/>
</dbReference>
<name>A0AB34IC33_PRYPA</name>
<proteinExistence type="predicted"/>
<accession>A0AB34IC33</accession>
<dbReference type="Proteomes" id="UP001515480">
    <property type="component" value="Unassembled WGS sequence"/>
</dbReference>
<feature type="domain" description="FACT complex subunit SSRP1-like first PH" evidence="4">
    <location>
        <begin position="57"/>
        <end position="131"/>
    </location>
</feature>
<dbReference type="Pfam" id="PF21103">
    <property type="entry name" value="PH1_SSRP1-like"/>
    <property type="match status" value="1"/>
</dbReference>
<feature type="compositionally biased region" description="Acidic residues" evidence="2">
    <location>
        <begin position="333"/>
        <end position="346"/>
    </location>
</feature>
<evidence type="ECO:0008006" key="7">
    <source>
        <dbReference type="Google" id="ProtNLM"/>
    </source>
</evidence>
<reference evidence="5 6" key="1">
    <citation type="journal article" date="2024" name="Science">
        <title>Giant polyketide synthase enzymes in the biosynthesis of giant marine polyether toxins.</title>
        <authorList>
            <person name="Fallon T.R."/>
            <person name="Shende V.V."/>
            <person name="Wierzbicki I.H."/>
            <person name="Pendleton A.L."/>
            <person name="Watervoot N.F."/>
            <person name="Auber R.P."/>
            <person name="Gonzalez D.J."/>
            <person name="Wisecaver J.H."/>
            <person name="Moore B.S."/>
        </authorList>
    </citation>
    <scope>NUCLEOTIDE SEQUENCE [LARGE SCALE GENOMIC DNA]</scope>
    <source>
        <strain evidence="5 6">12B1</strain>
    </source>
</reference>
<dbReference type="Gene3D" id="2.30.29.30">
    <property type="entry name" value="Pleckstrin-homology domain (PH domain)/Phosphotyrosine-binding domain (PTB)"/>
    <property type="match status" value="1"/>
</dbReference>
<feature type="domain" description="Histone chaperone RTT106/FACT complex subunit SPT16-like middle" evidence="3">
    <location>
        <begin position="180"/>
        <end position="271"/>
    </location>
</feature>
<dbReference type="InterPro" id="IPR011993">
    <property type="entry name" value="PH-like_dom_sf"/>
</dbReference>
<evidence type="ECO:0000313" key="5">
    <source>
        <dbReference type="EMBL" id="KAL1496226.1"/>
    </source>
</evidence>
<dbReference type="GO" id="GO:0031491">
    <property type="term" value="F:nucleosome binding"/>
    <property type="evidence" value="ECO:0007669"/>
    <property type="project" value="TreeGrafter"/>
</dbReference>
<evidence type="ECO:0000259" key="3">
    <source>
        <dbReference type="Pfam" id="PF08512"/>
    </source>
</evidence>
<dbReference type="InterPro" id="IPR013719">
    <property type="entry name" value="RTT106/SPT16-like_middle_dom"/>
</dbReference>
<protein>
    <recommendedName>
        <fullName evidence="7">FACT complex subunit SSRP1</fullName>
    </recommendedName>
</protein>
<evidence type="ECO:0000259" key="4">
    <source>
        <dbReference type="Pfam" id="PF21103"/>
    </source>
</evidence>
<evidence type="ECO:0000313" key="6">
    <source>
        <dbReference type="Proteomes" id="UP001515480"/>
    </source>
</evidence>
<evidence type="ECO:0000256" key="2">
    <source>
        <dbReference type="SAM" id="MobiDB-lite"/>
    </source>
</evidence>
<dbReference type="PANTHER" id="PTHR45849:SF1">
    <property type="entry name" value="FACT COMPLEX SUBUNIT SSRP1"/>
    <property type="match status" value="1"/>
</dbReference>